<dbReference type="VEuPathDB" id="FungiDB:PV09_07251"/>
<feature type="region of interest" description="Disordered" evidence="1">
    <location>
        <begin position="103"/>
        <end position="158"/>
    </location>
</feature>
<organism evidence="2 3">
    <name type="scientific">Verruconis gallopava</name>
    <dbReference type="NCBI Taxonomy" id="253628"/>
    <lineage>
        <taxon>Eukaryota</taxon>
        <taxon>Fungi</taxon>
        <taxon>Dikarya</taxon>
        <taxon>Ascomycota</taxon>
        <taxon>Pezizomycotina</taxon>
        <taxon>Dothideomycetes</taxon>
        <taxon>Pleosporomycetidae</taxon>
        <taxon>Venturiales</taxon>
        <taxon>Sympoventuriaceae</taxon>
        <taxon>Verruconis</taxon>
    </lineage>
</organism>
<dbReference type="PANTHER" id="PTHR35204:SF1">
    <property type="entry name" value="ENTEROTOXIN"/>
    <property type="match status" value="1"/>
</dbReference>
<sequence length="535" mass="59981">MRISPWELLLLVNAGKLEPAGSPGAGRGISEGEHPSYRNAFHIFNAIHSSMRQWGSSLNHNGMSFFPALVPAGTELYHGTGESNPIEGMEWLAFEPEHAQNFARRRPGRHPGGGPGRGPPPPPHRASEEQRPLGSRTDDRQPLPWASPKPGRRDDGESGFLHTYLAKRDLQLLYIDGMSAGKTSNGTLDTQDYILLNNTLPHQGMWEYERAQGMCNISRDEWGGRVDGFLRMEAGFEIILCDFQRDLEVKSIARAYGECKNCDDENEGMMGGGLRYLRAVADRYHDIGGERVKINYEKMTTVYALDVDLFSSGERGPRLKNVSAHDLAMIRRQVDRMVLSDPNPFTHRGRNWQAVADMIVTRFATRLKFLAMPDVSGDEQRLNSELNALLSPFIDYDKRSFMDETSRCASHFTPSHGIHSSLAAHTVSYVSHYICHKLVSTQYGDVANSLVAKQDIIADLIETLNWTTWKECGTCAYDEICSIPIWPFGSEQDWITPTCRNSTSIKEQRGYWGFNRGFPGGPPPDKDEDFSQPLA</sequence>
<dbReference type="InterPro" id="IPR038921">
    <property type="entry name" value="YOR389W-like"/>
</dbReference>
<dbReference type="OrthoDB" id="10261782at2759"/>
<dbReference type="HOGENOM" id="CLU_017366_2_0_1"/>
<gene>
    <name evidence="2" type="ORF">PV09_07251</name>
</gene>
<dbReference type="Proteomes" id="UP000053259">
    <property type="component" value="Unassembled WGS sequence"/>
</dbReference>
<evidence type="ECO:0000313" key="2">
    <source>
        <dbReference type="EMBL" id="KIW01203.1"/>
    </source>
</evidence>
<accession>A0A0D2A337</accession>
<keyword evidence="3" id="KW-1185">Reference proteome</keyword>
<dbReference type="AlphaFoldDB" id="A0A0D2A337"/>
<dbReference type="GeneID" id="27315224"/>
<dbReference type="PANTHER" id="PTHR35204">
    <property type="entry name" value="YALI0A21131P"/>
    <property type="match status" value="1"/>
</dbReference>
<dbReference type="STRING" id="253628.A0A0D2A337"/>
<proteinExistence type="predicted"/>
<feature type="compositionally biased region" description="Acidic residues" evidence="1">
    <location>
        <begin position="526"/>
        <end position="535"/>
    </location>
</feature>
<evidence type="ECO:0000313" key="3">
    <source>
        <dbReference type="Proteomes" id="UP000053259"/>
    </source>
</evidence>
<dbReference type="EMBL" id="KN847556">
    <property type="protein sequence ID" value="KIW01203.1"/>
    <property type="molecule type" value="Genomic_DNA"/>
</dbReference>
<feature type="region of interest" description="Disordered" evidence="1">
    <location>
        <begin position="514"/>
        <end position="535"/>
    </location>
</feature>
<protein>
    <submittedName>
        <fullName evidence="2">Uncharacterized protein</fullName>
    </submittedName>
</protein>
<feature type="compositionally biased region" description="Basic and acidic residues" evidence="1">
    <location>
        <begin position="125"/>
        <end position="141"/>
    </location>
</feature>
<dbReference type="RefSeq" id="XP_016211072.1">
    <property type="nucleotide sequence ID" value="XM_016360996.1"/>
</dbReference>
<reference evidence="2 3" key="1">
    <citation type="submission" date="2015-01" db="EMBL/GenBank/DDBJ databases">
        <title>The Genome Sequence of Ochroconis gallopava CBS43764.</title>
        <authorList>
            <consortium name="The Broad Institute Genomics Platform"/>
            <person name="Cuomo C."/>
            <person name="de Hoog S."/>
            <person name="Gorbushina A."/>
            <person name="Stielow B."/>
            <person name="Teixiera M."/>
            <person name="Abouelleil A."/>
            <person name="Chapman S.B."/>
            <person name="Priest M."/>
            <person name="Young S.K."/>
            <person name="Wortman J."/>
            <person name="Nusbaum C."/>
            <person name="Birren B."/>
        </authorList>
    </citation>
    <scope>NUCLEOTIDE SEQUENCE [LARGE SCALE GENOMIC DNA]</scope>
    <source>
        <strain evidence="2 3">CBS 43764</strain>
    </source>
</reference>
<name>A0A0D2A337_9PEZI</name>
<evidence type="ECO:0000256" key="1">
    <source>
        <dbReference type="SAM" id="MobiDB-lite"/>
    </source>
</evidence>
<dbReference type="InParanoid" id="A0A0D2A337"/>